<name>A0A226EH86_FOLCA</name>
<dbReference type="SMART" id="SM00557">
    <property type="entry name" value="IG_FLMN"/>
    <property type="match status" value="2"/>
</dbReference>
<dbReference type="Proteomes" id="UP000198287">
    <property type="component" value="Unassembled WGS sequence"/>
</dbReference>
<dbReference type="GO" id="GO:0030036">
    <property type="term" value="P:actin cytoskeleton organization"/>
    <property type="evidence" value="ECO:0007669"/>
    <property type="project" value="InterPro"/>
</dbReference>
<keyword evidence="5" id="KW-1185">Reference proteome</keyword>
<proteinExistence type="inferred from homology"/>
<evidence type="ECO:0000256" key="1">
    <source>
        <dbReference type="ARBA" id="ARBA00009238"/>
    </source>
</evidence>
<comment type="similarity">
    <text evidence="1">Belongs to the filamin family.</text>
</comment>
<dbReference type="GO" id="GO:0051015">
    <property type="term" value="F:actin filament binding"/>
    <property type="evidence" value="ECO:0007669"/>
    <property type="project" value="InterPro"/>
</dbReference>
<evidence type="ECO:0000313" key="4">
    <source>
        <dbReference type="EMBL" id="OXA56608.1"/>
    </source>
</evidence>
<dbReference type="Gene3D" id="2.60.40.10">
    <property type="entry name" value="Immunoglobulins"/>
    <property type="match status" value="2"/>
</dbReference>
<sequence>MGDDAKFIKCQGANLTNGFAEGPNKFTILTSDKHDVTQLQIGFEGPAQPEVKLVTKKDKSVDVTYITAVGGDYKIHVKYKDAYVHSSPFKVKIVGDVKASVDKVKTSGAIKEAKNNADNTITVDGREVGISGGLSAHMEGPSKPDLQFKNNDDGTVTVAYKPTAAGTYKLHLKFTHYHLPGSPFTIACK</sequence>
<dbReference type="Pfam" id="PF00630">
    <property type="entry name" value="Filamin"/>
    <property type="match status" value="2"/>
</dbReference>
<evidence type="ECO:0000256" key="3">
    <source>
        <dbReference type="PROSITE-ProRule" id="PRU00087"/>
    </source>
</evidence>
<evidence type="ECO:0000313" key="5">
    <source>
        <dbReference type="Proteomes" id="UP000198287"/>
    </source>
</evidence>
<dbReference type="PANTHER" id="PTHR38537:SF8">
    <property type="entry name" value="FILAMIN-A"/>
    <property type="match status" value="1"/>
</dbReference>
<dbReference type="InterPro" id="IPR044801">
    <property type="entry name" value="Filamin"/>
</dbReference>
<dbReference type="AlphaFoldDB" id="A0A226EH86"/>
<feature type="repeat" description="Filamin" evidence="3">
    <location>
        <begin position="96"/>
        <end position="188"/>
    </location>
</feature>
<dbReference type="InterPro" id="IPR014756">
    <property type="entry name" value="Ig_E-set"/>
</dbReference>
<dbReference type="InterPro" id="IPR017868">
    <property type="entry name" value="Filamin/ABP280_repeat-like"/>
</dbReference>
<dbReference type="SUPFAM" id="SSF81296">
    <property type="entry name" value="E set domains"/>
    <property type="match status" value="2"/>
</dbReference>
<feature type="repeat" description="Filamin" evidence="3">
    <location>
        <begin position="1"/>
        <end position="93"/>
    </location>
</feature>
<protein>
    <submittedName>
        <fullName evidence="4">Filamin-A</fullName>
    </submittedName>
</protein>
<comment type="caution">
    <text evidence="4">The sequence shown here is derived from an EMBL/GenBank/DDBJ whole genome shotgun (WGS) entry which is preliminary data.</text>
</comment>
<reference evidence="4 5" key="1">
    <citation type="submission" date="2015-12" db="EMBL/GenBank/DDBJ databases">
        <title>The genome of Folsomia candida.</title>
        <authorList>
            <person name="Faddeeva A."/>
            <person name="Derks M.F."/>
            <person name="Anvar Y."/>
            <person name="Smit S."/>
            <person name="Van Straalen N."/>
            <person name="Roelofs D."/>
        </authorList>
    </citation>
    <scope>NUCLEOTIDE SEQUENCE [LARGE SCALE GENOMIC DNA]</scope>
    <source>
        <strain evidence="4 5">VU population</strain>
        <tissue evidence="4">Whole body</tissue>
    </source>
</reference>
<dbReference type="STRING" id="158441.A0A226EH86"/>
<dbReference type="OrthoDB" id="18740at2759"/>
<organism evidence="4 5">
    <name type="scientific">Folsomia candida</name>
    <name type="common">Springtail</name>
    <dbReference type="NCBI Taxonomy" id="158441"/>
    <lineage>
        <taxon>Eukaryota</taxon>
        <taxon>Metazoa</taxon>
        <taxon>Ecdysozoa</taxon>
        <taxon>Arthropoda</taxon>
        <taxon>Hexapoda</taxon>
        <taxon>Collembola</taxon>
        <taxon>Entomobryomorpha</taxon>
        <taxon>Isotomoidea</taxon>
        <taxon>Isotomidae</taxon>
        <taxon>Proisotominae</taxon>
        <taxon>Folsomia</taxon>
    </lineage>
</organism>
<evidence type="ECO:0000256" key="2">
    <source>
        <dbReference type="ARBA" id="ARBA00022737"/>
    </source>
</evidence>
<dbReference type="OMA" id="PFTIACK"/>
<dbReference type="PROSITE" id="PS50194">
    <property type="entry name" value="FILAMIN_REPEAT"/>
    <property type="match status" value="2"/>
</dbReference>
<dbReference type="InterPro" id="IPR001298">
    <property type="entry name" value="Filamin/ABP280_rpt"/>
</dbReference>
<dbReference type="EMBL" id="LNIX01000004">
    <property type="protein sequence ID" value="OXA56608.1"/>
    <property type="molecule type" value="Genomic_DNA"/>
</dbReference>
<accession>A0A226EH86</accession>
<dbReference type="InterPro" id="IPR013783">
    <property type="entry name" value="Ig-like_fold"/>
</dbReference>
<gene>
    <name evidence="4" type="ORF">Fcan01_09813</name>
</gene>
<dbReference type="PANTHER" id="PTHR38537">
    <property type="entry name" value="JITTERBUG, ISOFORM N"/>
    <property type="match status" value="1"/>
</dbReference>
<keyword evidence="2" id="KW-0677">Repeat</keyword>